<dbReference type="PANTHER" id="PTHR32305">
    <property type="match status" value="1"/>
</dbReference>
<organism evidence="1 2">
    <name type="scientific">Prevotella histicola</name>
    <dbReference type="NCBI Taxonomy" id="470565"/>
    <lineage>
        <taxon>Bacteria</taxon>
        <taxon>Pseudomonadati</taxon>
        <taxon>Bacteroidota</taxon>
        <taxon>Bacteroidia</taxon>
        <taxon>Bacteroidales</taxon>
        <taxon>Prevotellaceae</taxon>
        <taxon>Prevotella</taxon>
    </lineage>
</organism>
<dbReference type="AlphaFoldDB" id="A0A930HZL4"/>
<comment type="caution">
    <text evidence="1">The sequence shown here is derived from an EMBL/GenBank/DDBJ whole genome shotgun (WGS) entry which is preliminary data.</text>
</comment>
<proteinExistence type="predicted"/>
<name>A0A930HZL4_9BACT</name>
<protein>
    <recommendedName>
        <fullName evidence="3">RHS repeat-associated core domain protein</fullName>
    </recommendedName>
</protein>
<evidence type="ECO:0000313" key="1">
    <source>
        <dbReference type="EMBL" id="MBF1414972.1"/>
    </source>
</evidence>
<dbReference type="NCBIfam" id="TIGR03696">
    <property type="entry name" value="Rhs_assc_core"/>
    <property type="match status" value="1"/>
</dbReference>
<evidence type="ECO:0000313" key="2">
    <source>
        <dbReference type="Proteomes" id="UP000757461"/>
    </source>
</evidence>
<dbReference type="InterPro" id="IPR022385">
    <property type="entry name" value="Rhs_assc_core"/>
</dbReference>
<dbReference type="InterPro" id="IPR050708">
    <property type="entry name" value="T6SS_VgrG/RHS"/>
</dbReference>
<reference evidence="1" key="1">
    <citation type="submission" date="2020-04" db="EMBL/GenBank/DDBJ databases">
        <title>Deep metagenomics examines the oral microbiome during advanced dental caries in children, revealing novel taxa and co-occurrences with host molecules.</title>
        <authorList>
            <person name="Baker J.L."/>
            <person name="Morton J.T."/>
            <person name="Dinis M."/>
            <person name="Alvarez R."/>
            <person name="Tran N.C."/>
            <person name="Knight R."/>
            <person name="Edlund A."/>
        </authorList>
    </citation>
    <scope>NUCLEOTIDE SEQUENCE</scope>
    <source>
        <strain evidence="1">JCVI_25_bin.9</strain>
    </source>
</reference>
<accession>A0A930HZL4</accession>
<evidence type="ECO:0008006" key="3">
    <source>
        <dbReference type="Google" id="ProtNLM"/>
    </source>
</evidence>
<dbReference type="Proteomes" id="UP000757461">
    <property type="component" value="Unassembled WGS sequence"/>
</dbReference>
<dbReference type="Gene3D" id="2.180.10.10">
    <property type="entry name" value="RHS repeat-associated core"/>
    <property type="match status" value="1"/>
</dbReference>
<dbReference type="PANTHER" id="PTHR32305:SF15">
    <property type="entry name" value="PROTEIN RHSA-RELATED"/>
    <property type="match status" value="1"/>
</dbReference>
<dbReference type="EMBL" id="JABZSQ010000077">
    <property type="protein sequence ID" value="MBF1414972.1"/>
    <property type="molecule type" value="Genomic_DNA"/>
</dbReference>
<gene>
    <name evidence="1" type="ORF">HXN33_05245</name>
</gene>
<sequence length="218" mass="25092">MVQEWYYEEEDRPQHCIDKFNRICMLGQNQLRISSRGFTTMPAVPTAKIIGDRHYSIISDYIGRPAQVYDDKGNVVWQADYDIYSNLRNLHGGRQFIPFRQLGQYEDEETGLYYNRFRYYASRLGNYISQDPIRLAGNNPTLYGYVKEPNSWVDVLGLQGVGVPFQVGLHEDLIRINTGTGLDSHHVGQKSRNGQISEKLRCNEGSSNSCSFGWSYKN</sequence>